<dbReference type="InterPro" id="IPR051161">
    <property type="entry name" value="Mannose-6P_isomerase_type2"/>
</dbReference>
<dbReference type="PANTHER" id="PTHR46390:SF1">
    <property type="entry name" value="MANNOSE-1-PHOSPHATE GUANYLYLTRANSFERASE"/>
    <property type="match status" value="1"/>
</dbReference>
<dbReference type="GO" id="GO:0016853">
    <property type="term" value="F:isomerase activity"/>
    <property type="evidence" value="ECO:0007669"/>
    <property type="project" value="UniProtKB-KW"/>
</dbReference>
<gene>
    <name evidence="13" type="ORF">C1E23_07885</name>
</gene>
<dbReference type="SUPFAM" id="SSF51182">
    <property type="entry name" value="RmlC-like cupins"/>
    <property type="match status" value="1"/>
</dbReference>
<name>A0A4Q7INY2_9GAMM</name>
<dbReference type="CDD" id="cd02509">
    <property type="entry name" value="GDP-M1P_Guanylyltransferase"/>
    <property type="match status" value="1"/>
</dbReference>
<dbReference type="GO" id="GO:0005525">
    <property type="term" value="F:GTP binding"/>
    <property type="evidence" value="ECO:0007669"/>
    <property type="project" value="UniProtKB-KW"/>
</dbReference>
<feature type="domain" description="MannoseP isomerase/GMP-like beta-helix" evidence="12">
    <location>
        <begin position="296"/>
        <end position="349"/>
    </location>
</feature>
<dbReference type="EC" id="2.7.7.13" evidence="3"/>
<dbReference type="Gene3D" id="3.90.550.10">
    <property type="entry name" value="Spore Coat Polysaccharide Biosynthesis Protein SpsA, Chain A"/>
    <property type="match status" value="1"/>
</dbReference>
<dbReference type="Pfam" id="PF22640">
    <property type="entry name" value="ManC_GMP_beta-helix"/>
    <property type="match status" value="1"/>
</dbReference>
<evidence type="ECO:0000256" key="7">
    <source>
        <dbReference type="ARBA" id="ARBA00023134"/>
    </source>
</evidence>
<comment type="catalytic activity">
    <reaction evidence="8">
        <text>alpha-D-mannose 1-phosphate + GTP + H(+) = GDP-alpha-D-mannose + diphosphate</text>
        <dbReference type="Rhea" id="RHEA:15229"/>
        <dbReference type="ChEBI" id="CHEBI:15378"/>
        <dbReference type="ChEBI" id="CHEBI:33019"/>
        <dbReference type="ChEBI" id="CHEBI:37565"/>
        <dbReference type="ChEBI" id="CHEBI:57527"/>
        <dbReference type="ChEBI" id="CHEBI:58409"/>
        <dbReference type="EC" id="2.7.7.13"/>
    </reaction>
</comment>
<dbReference type="InterPro" id="IPR054566">
    <property type="entry name" value="ManC/GMP-like_b-helix"/>
</dbReference>
<dbReference type="InterPro" id="IPR011051">
    <property type="entry name" value="RmlC_Cupin_sf"/>
</dbReference>
<comment type="pathway">
    <text evidence="1">Nucleotide-sugar biosynthesis; GDP-alpha-D-mannose biosynthesis; GDP-alpha-D-mannose from alpha-D-mannose 1-phosphate (GTP route): step 1/1.</text>
</comment>
<evidence type="ECO:0000256" key="6">
    <source>
        <dbReference type="ARBA" id="ARBA00022741"/>
    </source>
</evidence>
<dbReference type="InterPro" id="IPR049577">
    <property type="entry name" value="GMPP_N"/>
</dbReference>
<keyword evidence="6" id="KW-0547">Nucleotide-binding</keyword>
<dbReference type="CDD" id="cd02213">
    <property type="entry name" value="cupin_PMI_typeII_C"/>
    <property type="match status" value="1"/>
</dbReference>
<dbReference type="PANTHER" id="PTHR46390">
    <property type="entry name" value="MANNOSE-1-PHOSPHATE GUANYLYLTRANSFERASE"/>
    <property type="match status" value="1"/>
</dbReference>
<evidence type="ECO:0000313" key="13">
    <source>
        <dbReference type="EMBL" id="RZQ53561.1"/>
    </source>
</evidence>
<dbReference type="Pfam" id="PF01050">
    <property type="entry name" value="MannoseP_isomer"/>
    <property type="match status" value="1"/>
</dbReference>
<keyword evidence="5 13" id="KW-0548">Nucleotidyltransferase</keyword>
<organism evidence="13 14">
    <name type="scientific">Pseudoalteromonas phenolica</name>
    <dbReference type="NCBI Taxonomy" id="161398"/>
    <lineage>
        <taxon>Bacteria</taxon>
        <taxon>Pseudomonadati</taxon>
        <taxon>Pseudomonadota</taxon>
        <taxon>Gammaproteobacteria</taxon>
        <taxon>Alteromonadales</taxon>
        <taxon>Pseudoalteromonadaceae</taxon>
        <taxon>Pseudoalteromonas</taxon>
    </lineage>
</organism>
<dbReference type="InterPro" id="IPR029044">
    <property type="entry name" value="Nucleotide-diphossugar_trans"/>
</dbReference>
<comment type="similarity">
    <text evidence="2 9">Belongs to the mannose-6-phosphate isomerase type 2 family.</text>
</comment>
<dbReference type="AlphaFoldDB" id="A0A4Q7INY2"/>
<evidence type="ECO:0000259" key="10">
    <source>
        <dbReference type="Pfam" id="PF00483"/>
    </source>
</evidence>
<dbReference type="InterPro" id="IPR014710">
    <property type="entry name" value="RmlC-like_jellyroll"/>
</dbReference>
<keyword evidence="13" id="KW-0413">Isomerase</keyword>
<accession>A0A4Q7INY2</accession>
<comment type="caution">
    <text evidence="13">The sequence shown here is derived from an EMBL/GenBank/DDBJ whole genome shotgun (WGS) entry which is preliminary data.</text>
</comment>
<evidence type="ECO:0000259" key="12">
    <source>
        <dbReference type="Pfam" id="PF22640"/>
    </source>
</evidence>
<evidence type="ECO:0000256" key="8">
    <source>
        <dbReference type="ARBA" id="ARBA00047343"/>
    </source>
</evidence>
<dbReference type="Pfam" id="PF00483">
    <property type="entry name" value="NTP_transferase"/>
    <property type="match status" value="1"/>
</dbReference>
<feature type="domain" description="Mannose-6-phosphate isomerase type II C-terminal" evidence="11">
    <location>
        <begin position="353"/>
        <end position="467"/>
    </location>
</feature>
<evidence type="ECO:0000256" key="3">
    <source>
        <dbReference type="ARBA" id="ARBA00012387"/>
    </source>
</evidence>
<dbReference type="RefSeq" id="WP_130255043.1">
    <property type="nucleotide sequence ID" value="NZ_PPSX01000023.1"/>
</dbReference>
<dbReference type="NCBIfam" id="TIGR01479">
    <property type="entry name" value="GMP_PMI"/>
    <property type="match status" value="1"/>
</dbReference>
<dbReference type="UniPathway" id="UPA00126">
    <property type="reaction ID" value="UER00930"/>
</dbReference>
<dbReference type="Gene3D" id="2.60.120.10">
    <property type="entry name" value="Jelly Rolls"/>
    <property type="match status" value="1"/>
</dbReference>
<dbReference type="InterPro" id="IPR001538">
    <property type="entry name" value="Man6P_isomerase-2_C"/>
</dbReference>
<evidence type="ECO:0000313" key="14">
    <source>
        <dbReference type="Proteomes" id="UP000291338"/>
    </source>
</evidence>
<dbReference type="EMBL" id="PPSX01000023">
    <property type="protein sequence ID" value="RZQ53561.1"/>
    <property type="molecule type" value="Genomic_DNA"/>
</dbReference>
<dbReference type="GO" id="GO:0004475">
    <property type="term" value="F:mannose-1-phosphate guanylyltransferase (GTP) activity"/>
    <property type="evidence" value="ECO:0007669"/>
    <property type="project" value="UniProtKB-EC"/>
</dbReference>
<keyword evidence="4 13" id="KW-0808">Transferase</keyword>
<evidence type="ECO:0000256" key="2">
    <source>
        <dbReference type="ARBA" id="ARBA00006115"/>
    </source>
</evidence>
<dbReference type="InterPro" id="IPR006375">
    <property type="entry name" value="Man1P_GuaTrfase/Man6P_Isoase"/>
</dbReference>
<evidence type="ECO:0000256" key="1">
    <source>
        <dbReference type="ARBA" id="ARBA00004823"/>
    </source>
</evidence>
<evidence type="ECO:0000256" key="9">
    <source>
        <dbReference type="RuleBase" id="RU004190"/>
    </source>
</evidence>
<evidence type="ECO:0000259" key="11">
    <source>
        <dbReference type="Pfam" id="PF01050"/>
    </source>
</evidence>
<dbReference type="InterPro" id="IPR005835">
    <property type="entry name" value="NTP_transferase_dom"/>
</dbReference>
<reference evidence="13 14" key="1">
    <citation type="submission" date="2018-01" db="EMBL/GenBank/DDBJ databases">
        <title>Co-occurrence of chitin degradation, pigmentation and bioactivity in marine Pseudoalteromonas.</title>
        <authorList>
            <person name="Paulsen S."/>
            <person name="Gram L."/>
            <person name="Machado H."/>
        </authorList>
    </citation>
    <scope>NUCLEOTIDE SEQUENCE [LARGE SCALE GENOMIC DNA]</scope>
    <source>
        <strain evidence="13 14">S3898</strain>
    </source>
</reference>
<dbReference type="FunFam" id="3.90.550.10:FF:000046">
    <property type="entry name" value="Mannose-1-phosphate guanylyltransferase (GDP)"/>
    <property type="match status" value="1"/>
</dbReference>
<evidence type="ECO:0000256" key="5">
    <source>
        <dbReference type="ARBA" id="ARBA00022695"/>
    </source>
</evidence>
<proteinExistence type="inferred from homology"/>
<dbReference type="GO" id="GO:0009298">
    <property type="term" value="P:GDP-mannose biosynthetic process"/>
    <property type="evidence" value="ECO:0007669"/>
    <property type="project" value="UniProtKB-UniPathway"/>
</dbReference>
<feature type="domain" description="Nucleotidyl transferase" evidence="10">
    <location>
        <begin position="4"/>
        <end position="287"/>
    </location>
</feature>
<sequence>MIVPVVIAGGSGTRLWPLSRTHYPKQFLPLTGEKSLLQQTLLRLKGLQHEPAIIICNEAQRFLTAEQVRLSDIPHSPIILEPEGRNTAPAIALAALKALETDPEATLLVMPADHDIAEVEVFLDVIAKATESAIQGKLITFGIEPTSAHTGYGYIQKGQSLERGFIVKQFVEKPDEVTAKGYVESGQFVWNSGIFMFKAQVYLDMLKRFNHDIFDACFNAMQNQQDDLDFTRVDASAFLACPSDSIDYAIMEPLTAQQDDAVVMIPMAAKWSDVGSFDALWQLLEKDRLQNAVRGDVTAIDTQDSLLMSEDKLLATVGVKNLVVVQTKDAVLVADKNNTQAIKQVVAQLEQKSRAEIHQHREVFRPWGKFDAIDEGERFLVKRITVKPAARLSMQMHHHRAEHWVVVSGTAKVTIDNQVQYVTENQSVYIPITAVHSLENPGKTALELIEVQSGSFLDESDIVRFDDEYGRADLQQGNFDDHTE</sequence>
<dbReference type="SUPFAM" id="SSF53448">
    <property type="entry name" value="Nucleotide-diphospho-sugar transferases"/>
    <property type="match status" value="1"/>
</dbReference>
<dbReference type="GO" id="GO:0000271">
    <property type="term" value="P:polysaccharide biosynthetic process"/>
    <property type="evidence" value="ECO:0007669"/>
    <property type="project" value="InterPro"/>
</dbReference>
<evidence type="ECO:0000256" key="4">
    <source>
        <dbReference type="ARBA" id="ARBA00022679"/>
    </source>
</evidence>
<dbReference type="Proteomes" id="UP000291338">
    <property type="component" value="Unassembled WGS sequence"/>
</dbReference>
<dbReference type="FunFam" id="2.60.120.10:FF:000032">
    <property type="entry name" value="Mannose-1-phosphate guanylyltransferase/mannose-6-phosphate isomerase"/>
    <property type="match status" value="1"/>
</dbReference>
<keyword evidence="7" id="KW-0342">GTP-binding</keyword>
<protein>
    <recommendedName>
        <fullName evidence="3">mannose-1-phosphate guanylyltransferase</fullName>
        <ecNumber evidence="3">2.7.7.13</ecNumber>
    </recommendedName>
</protein>